<keyword evidence="2" id="KW-1185">Reference proteome</keyword>
<protein>
    <recommendedName>
        <fullName evidence="3">DUF1499 domain-containing protein</fullName>
    </recommendedName>
</protein>
<evidence type="ECO:0008006" key="3">
    <source>
        <dbReference type="Google" id="ProtNLM"/>
    </source>
</evidence>
<dbReference type="OrthoDB" id="8479024at2"/>
<organism evidence="1 2">
    <name type="scientific">Pacificitalea manganoxidans</name>
    <dbReference type="NCBI Taxonomy" id="1411902"/>
    <lineage>
        <taxon>Bacteria</taxon>
        <taxon>Pseudomonadati</taxon>
        <taxon>Pseudomonadota</taxon>
        <taxon>Alphaproteobacteria</taxon>
        <taxon>Rhodobacterales</taxon>
        <taxon>Paracoccaceae</taxon>
        <taxon>Pacificitalea</taxon>
    </lineage>
</organism>
<dbReference type="EMBL" id="CP021404">
    <property type="protein sequence ID" value="ATI41660.1"/>
    <property type="molecule type" value="Genomic_DNA"/>
</dbReference>
<proteinExistence type="predicted"/>
<accession>A0A291LYA0</accession>
<dbReference type="Proteomes" id="UP000219050">
    <property type="component" value="Chromosome"/>
</dbReference>
<dbReference type="KEGG" id="cmag:CBW24_06380"/>
<gene>
    <name evidence="1" type="ORF">CBW24_06380</name>
</gene>
<dbReference type="RefSeq" id="WP_097373040.1">
    <property type="nucleotide sequence ID" value="NZ_CP021404.1"/>
</dbReference>
<sequence length="156" mass="17046">MIRLLLTLLIVVLLAVAGFALWVRLAPSDPDLWHTDPSAARPGKGRFVMAPGGDLPPRIFAGRDPGEVLAELDAIALSEPRTERVAGAPGEGRITWVQRTRLWGFPDYITADAQPAPGGGTRLEILSRLRFGREDMGVNRTRVTRWLARLDAAMAL</sequence>
<name>A0A291LYA0_9RHOB</name>
<evidence type="ECO:0000313" key="2">
    <source>
        <dbReference type="Proteomes" id="UP000219050"/>
    </source>
</evidence>
<dbReference type="InterPro" id="IPR010865">
    <property type="entry name" value="DUF1499"/>
</dbReference>
<dbReference type="AlphaFoldDB" id="A0A291LYA0"/>
<evidence type="ECO:0000313" key="1">
    <source>
        <dbReference type="EMBL" id="ATI41660.1"/>
    </source>
</evidence>
<reference evidence="1 2" key="1">
    <citation type="submission" date="2017-05" db="EMBL/GenBank/DDBJ databases">
        <title>Comparative genomic and metabolic analysis of manganese-oxidizing mechanisms in Celeribater manganoxidans DY25T: its adaption to the environment of polymetallic nodule.</title>
        <authorList>
            <person name="Wang X."/>
        </authorList>
    </citation>
    <scope>NUCLEOTIDE SEQUENCE [LARGE SCALE GENOMIC DNA]</scope>
    <source>
        <strain evidence="1 2">DY25</strain>
    </source>
</reference>
<dbReference type="Pfam" id="PF07386">
    <property type="entry name" value="DUF1499"/>
    <property type="match status" value="1"/>
</dbReference>